<dbReference type="Proteomes" id="UP000284366">
    <property type="component" value="Unassembled WGS sequence"/>
</dbReference>
<reference evidence="5 6" key="1">
    <citation type="submission" date="2018-08" db="EMBL/GenBank/DDBJ databases">
        <title>A genome reference for cultivated species of the human gut microbiota.</title>
        <authorList>
            <person name="Zou Y."/>
            <person name="Xue W."/>
            <person name="Luo G."/>
        </authorList>
    </citation>
    <scope>NUCLEOTIDE SEQUENCE [LARGE SCALE GENOMIC DNA]</scope>
    <source>
        <strain evidence="5 6">AF14-27</strain>
    </source>
</reference>
<dbReference type="Gene3D" id="3.60.21.10">
    <property type="match status" value="1"/>
</dbReference>
<gene>
    <name evidence="5" type="ORF">DWW09_07035</name>
</gene>
<dbReference type="PANTHER" id="PTHR31302">
    <property type="entry name" value="TRANSMEMBRANE PROTEIN WITH METALLOPHOSPHOESTERASE DOMAIN-RELATED"/>
    <property type="match status" value="1"/>
</dbReference>
<dbReference type="SUPFAM" id="SSF56300">
    <property type="entry name" value="Metallo-dependent phosphatases"/>
    <property type="match status" value="1"/>
</dbReference>
<accession>A0A412YE36</accession>
<dbReference type="RefSeq" id="WP_083554533.1">
    <property type="nucleotide sequence ID" value="NZ_JAQCUW010000008.1"/>
</dbReference>
<keyword evidence="1" id="KW-0479">Metal-binding</keyword>
<dbReference type="EMBL" id="QRZG01000009">
    <property type="protein sequence ID" value="RGV55687.1"/>
    <property type="molecule type" value="Genomic_DNA"/>
</dbReference>
<dbReference type="InterPro" id="IPR004843">
    <property type="entry name" value="Calcineurin-like_PHP"/>
</dbReference>
<proteinExistence type="predicted"/>
<dbReference type="GO" id="GO:0046872">
    <property type="term" value="F:metal ion binding"/>
    <property type="evidence" value="ECO:0007669"/>
    <property type="project" value="UniProtKB-KW"/>
</dbReference>
<evidence type="ECO:0000313" key="6">
    <source>
        <dbReference type="Proteomes" id="UP000284366"/>
    </source>
</evidence>
<feature type="domain" description="Calcineurin-like phosphoesterase" evidence="4">
    <location>
        <begin position="77"/>
        <end position="237"/>
    </location>
</feature>
<dbReference type="InterPro" id="IPR051158">
    <property type="entry name" value="Metallophosphoesterase_sf"/>
</dbReference>
<dbReference type="GO" id="GO:0016020">
    <property type="term" value="C:membrane"/>
    <property type="evidence" value="ECO:0007669"/>
    <property type="project" value="GOC"/>
</dbReference>
<feature type="signal peptide" evidence="3">
    <location>
        <begin position="1"/>
        <end position="30"/>
    </location>
</feature>
<dbReference type="GO" id="GO:0009245">
    <property type="term" value="P:lipid A biosynthetic process"/>
    <property type="evidence" value="ECO:0007669"/>
    <property type="project" value="TreeGrafter"/>
</dbReference>
<dbReference type="CDD" id="cd07385">
    <property type="entry name" value="MPP_YkuE_C"/>
    <property type="match status" value="1"/>
</dbReference>
<dbReference type="Pfam" id="PF00149">
    <property type="entry name" value="Metallophos"/>
    <property type="match status" value="1"/>
</dbReference>
<organism evidence="5 6">
    <name type="scientific">Bacteroides clarus</name>
    <dbReference type="NCBI Taxonomy" id="626929"/>
    <lineage>
        <taxon>Bacteria</taxon>
        <taxon>Pseudomonadati</taxon>
        <taxon>Bacteroidota</taxon>
        <taxon>Bacteroidia</taxon>
        <taxon>Bacteroidales</taxon>
        <taxon>Bacteroidaceae</taxon>
        <taxon>Bacteroides</taxon>
    </lineage>
</organism>
<keyword evidence="2" id="KW-0378">Hydrolase</keyword>
<evidence type="ECO:0000313" key="5">
    <source>
        <dbReference type="EMBL" id="RGV55687.1"/>
    </source>
</evidence>
<sequence length="310" mass="34581">MGQVLCYRGCKSLLFFSVLGLLFFSSCRSTQSFTSPLPEEYSIRMSKSSASGYKNVKRVRKYEFTHRDVPAAFDGCRLGFVSDLHYRSLLKEKGLRDITRLLNNLRLDALLIGGDLHEGCEYVPDVIAALGVVKTPLGTYAVLGNNDYEACYHDILKEMERQGIHLLEHKADTLKRNGGRIVIAGVRNPFNLGQNGQSPTLSLSPDDFVILLSHTPDYAEDVPVTNTDLVLAGHTHGGQVTLFGLYAPVIPSRYGQRFLTGLRYNSNNTPIIITNGIGTSRKNVRLFAPSEVVVITLRRFVNIEHTMHYE</sequence>
<dbReference type="InterPro" id="IPR029052">
    <property type="entry name" value="Metallo-depent_PP-like"/>
</dbReference>
<name>A0A412YE36_9BACE</name>
<feature type="chain" id="PRO_5019245862" evidence="3">
    <location>
        <begin position="31"/>
        <end position="310"/>
    </location>
</feature>
<evidence type="ECO:0000256" key="1">
    <source>
        <dbReference type="ARBA" id="ARBA00022723"/>
    </source>
</evidence>
<dbReference type="GO" id="GO:0008758">
    <property type="term" value="F:UDP-2,3-diacylglucosamine hydrolase activity"/>
    <property type="evidence" value="ECO:0007669"/>
    <property type="project" value="TreeGrafter"/>
</dbReference>
<evidence type="ECO:0000259" key="4">
    <source>
        <dbReference type="Pfam" id="PF00149"/>
    </source>
</evidence>
<evidence type="ECO:0000256" key="3">
    <source>
        <dbReference type="SAM" id="SignalP"/>
    </source>
</evidence>
<protein>
    <submittedName>
        <fullName evidence="5">Metallophosphoesterase</fullName>
    </submittedName>
</protein>
<evidence type="ECO:0000256" key="2">
    <source>
        <dbReference type="ARBA" id="ARBA00022801"/>
    </source>
</evidence>
<dbReference type="AlphaFoldDB" id="A0A412YE36"/>
<dbReference type="PANTHER" id="PTHR31302:SF31">
    <property type="entry name" value="PHOSPHODIESTERASE YAEI"/>
    <property type="match status" value="1"/>
</dbReference>
<comment type="caution">
    <text evidence="5">The sequence shown here is derived from an EMBL/GenBank/DDBJ whole genome shotgun (WGS) entry which is preliminary data.</text>
</comment>
<keyword evidence="3" id="KW-0732">Signal</keyword>